<sequence>MVDLFHKSGVQSNLIAIGGKSLGCACGDDPLGQFSREGRCRPGEIGAVLLQTDVGMYPDCR</sequence>
<gene>
    <name evidence="1" type="ORF">SDC9_205763</name>
</gene>
<name>A0A645J2X3_9ZZZZ</name>
<protein>
    <submittedName>
        <fullName evidence="1">Uncharacterized protein</fullName>
    </submittedName>
</protein>
<dbReference type="AlphaFoldDB" id="A0A645J2X3"/>
<accession>A0A645J2X3</accession>
<dbReference type="EMBL" id="VSSQ01130363">
    <property type="protein sequence ID" value="MPN58065.1"/>
    <property type="molecule type" value="Genomic_DNA"/>
</dbReference>
<reference evidence="1" key="1">
    <citation type="submission" date="2019-08" db="EMBL/GenBank/DDBJ databases">
        <authorList>
            <person name="Kucharzyk K."/>
            <person name="Murdoch R.W."/>
            <person name="Higgins S."/>
            <person name="Loffler F."/>
        </authorList>
    </citation>
    <scope>NUCLEOTIDE SEQUENCE</scope>
</reference>
<proteinExistence type="predicted"/>
<comment type="caution">
    <text evidence="1">The sequence shown here is derived from an EMBL/GenBank/DDBJ whole genome shotgun (WGS) entry which is preliminary data.</text>
</comment>
<organism evidence="1">
    <name type="scientific">bioreactor metagenome</name>
    <dbReference type="NCBI Taxonomy" id="1076179"/>
    <lineage>
        <taxon>unclassified sequences</taxon>
        <taxon>metagenomes</taxon>
        <taxon>ecological metagenomes</taxon>
    </lineage>
</organism>
<evidence type="ECO:0000313" key="1">
    <source>
        <dbReference type="EMBL" id="MPN58065.1"/>
    </source>
</evidence>